<sequence length="91" mass="10861">MKPEKITAKTIIKAIEDYYSGKQIIEICKDYEIEQEVFAIWLEEYKCVALELIELKIENERLRKLVIDTILESQSPNERLMAIKRLRKMND</sequence>
<protein>
    <recommendedName>
        <fullName evidence="3">Transposase</fullName>
    </recommendedName>
</protein>
<dbReference type="Proteomes" id="UP001144347">
    <property type="component" value="Unassembled WGS sequence"/>
</dbReference>
<name>A0ABT4LAH2_9SPHI</name>
<proteinExistence type="predicted"/>
<reference evidence="1" key="1">
    <citation type="submission" date="2022-12" db="EMBL/GenBank/DDBJ databases">
        <title>Genome sequence of HCMS5-2.</title>
        <authorList>
            <person name="Woo H."/>
        </authorList>
    </citation>
    <scope>NUCLEOTIDE SEQUENCE</scope>
    <source>
        <strain evidence="1">HCMS5-2</strain>
    </source>
</reference>
<evidence type="ECO:0008006" key="3">
    <source>
        <dbReference type="Google" id="ProtNLM"/>
    </source>
</evidence>
<organism evidence="1 2">
    <name type="scientific">Pedobacter punctiformis</name>
    <dbReference type="NCBI Taxonomy" id="3004097"/>
    <lineage>
        <taxon>Bacteria</taxon>
        <taxon>Pseudomonadati</taxon>
        <taxon>Bacteroidota</taxon>
        <taxon>Sphingobacteriia</taxon>
        <taxon>Sphingobacteriales</taxon>
        <taxon>Sphingobacteriaceae</taxon>
        <taxon>Pedobacter</taxon>
    </lineage>
</organism>
<gene>
    <name evidence="1" type="ORF">O0955_09080</name>
</gene>
<keyword evidence="2" id="KW-1185">Reference proteome</keyword>
<dbReference type="EMBL" id="JAPWGM010000002">
    <property type="protein sequence ID" value="MCZ4244158.1"/>
    <property type="molecule type" value="Genomic_DNA"/>
</dbReference>
<evidence type="ECO:0000313" key="1">
    <source>
        <dbReference type="EMBL" id="MCZ4244158.1"/>
    </source>
</evidence>
<dbReference type="InterPro" id="IPR009057">
    <property type="entry name" value="Homeodomain-like_sf"/>
</dbReference>
<dbReference type="RefSeq" id="WP_269427224.1">
    <property type="nucleotide sequence ID" value="NZ_JAPWGM010000002.1"/>
</dbReference>
<evidence type="ECO:0000313" key="2">
    <source>
        <dbReference type="Proteomes" id="UP001144347"/>
    </source>
</evidence>
<dbReference type="SUPFAM" id="SSF46689">
    <property type="entry name" value="Homeodomain-like"/>
    <property type="match status" value="1"/>
</dbReference>
<comment type="caution">
    <text evidence="1">The sequence shown here is derived from an EMBL/GenBank/DDBJ whole genome shotgun (WGS) entry which is preliminary data.</text>
</comment>
<accession>A0ABT4LAH2</accession>